<dbReference type="Proteomes" id="UP001293593">
    <property type="component" value="Unassembled WGS sequence"/>
</dbReference>
<reference evidence="9" key="1">
    <citation type="submission" date="2023-10" db="EMBL/GenBank/DDBJ databases">
        <title>Chromosome-level genome of the transformable northern wattle, Acacia crassicarpa.</title>
        <authorList>
            <person name="Massaro I."/>
            <person name="Sinha N.R."/>
            <person name="Poethig S."/>
            <person name="Leichty A.R."/>
        </authorList>
    </citation>
    <scope>NUCLEOTIDE SEQUENCE</scope>
    <source>
        <strain evidence="9">Acra3RX</strain>
        <tissue evidence="9">Leaf</tissue>
    </source>
</reference>
<evidence type="ECO:0000259" key="8">
    <source>
        <dbReference type="Pfam" id="PF25780"/>
    </source>
</evidence>
<dbReference type="SUPFAM" id="SSF48371">
    <property type="entry name" value="ARM repeat"/>
    <property type="match status" value="1"/>
</dbReference>
<dbReference type="InterPro" id="IPR040122">
    <property type="entry name" value="Importin_beta"/>
</dbReference>
<evidence type="ECO:0000256" key="1">
    <source>
        <dbReference type="ARBA" id="ARBA00004123"/>
    </source>
</evidence>
<dbReference type="Pfam" id="PF25780">
    <property type="entry name" value="TPR_IPO5"/>
    <property type="match status" value="1"/>
</dbReference>
<evidence type="ECO:0000256" key="3">
    <source>
        <dbReference type="ARBA" id="ARBA00022448"/>
    </source>
</evidence>
<evidence type="ECO:0000313" key="10">
    <source>
        <dbReference type="Proteomes" id="UP001293593"/>
    </source>
</evidence>
<evidence type="ECO:0000313" key="9">
    <source>
        <dbReference type="EMBL" id="KAK4278058.1"/>
    </source>
</evidence>
<dbReference type="Gene3D" id="1.25.10.10">
    <property type="entry name" value="Leucine-rich Repeat Variant"/>
    <property type="match status" value="1"/>
</dbReference>
<dbReference type="GO" id="GO:0005737">
    <property type="term" value="C:cytoplasm"/>
    <property type="evidence" value="ECO:0007669"/>
    <property type="project" value="UniProtKB-SubCell"/>
</dbReference>
<keyword evidence="6" id="KW-0653">Protein transport</keyword>
<evidence type="ECO:0000256" key="5">
    <source>
        <dbReference type="ARBA" id="ARBA00022737"/>
    </source>
</evidence>
<feature type="domain" description="IPO4/5-like TPR repeats" evidence="8">
    <location>
        <begin position="120"/>
        <end position="275"/>
    </location>
</feature>
<dbReference type="EMBL" id="JAWXYG010000003">
    <property type="protein sequence ID" value="KAK4278058.1"/>
    <property type="molecule type" value="Genomic_DNA"/>
</dbReference>
<comment type="caution">
    <text evidence="9">The sequence shown here is derived from an EMBL/GenBank/DDBJ whole genome shotgun (WGS) entry which is preliminary data.</text>
</comment>
<accession>A0AAE1JYT3</accession>
<dbReference type="InterPro" id="IPR057672">
    <property type="entry name" value="TPR_IPO4/5"/>
</dbReference>
<dbReference type="InterPro" id="IPR011989">
    <property type="entry name" value="ARM-like"/>
</dbReference>
<protein>
    <recommendedName>
        <fullName evidence="8">IPO4/5-like TPR repeats domain-containing protein</fullName>
    </recommendedName>
</protein>
<keyword evidence="5" id="KW-0677">Repeat</keyword>
<organism evidence="9 10">
    <name type="scientific">Acacia crassicarpa</name>
    <name type="common">northern wattle</name>
    <dbReference type="NCBI Taxonomy" id="499986"/>
    <lineage>
        <taxon>Eukaryota</taxon>
        <taxon>Viridiplantae</taxon>
        <taxon>Streptophyta</taxon>
        <taxon>Embryophyta</taxon>
        <taxon>Tracheophyta</taxon>
        <taxon>Spermatophyta</taxon>
        <taxon>Magnoliopsida</taxon>
        <taxon>eudicotyledons</taxon>
        <taxon>Gunneridae</taxon>
        <taxon>Pentapetalae</taxon>
        <taxon>rosids</taxon>
        <taxon>fabids</taxon>
        <taxon>Fabales</taxon>
        <taxon>Fabaceae</taxon>
        <taxon>Caesalpinioideae</taxon>
        <taxon>mimosoid clade</taxon>
        <taxon>Acacieae</taxon>
        <taxon>Acacia</taxon>
    </lineage>
</organism>
<keyword evidence="4" id="KW-0963">Cytoplasm</keyword>
<keyword evidence="3" id="KW-0813">Transport</keyword>
<gene>
    <name evidence="9" type="ORF">QN277_015957</name>
</gene>
<name>A0AAE1JYT3_9FABA</name>
<sequence length="419" mass="47319">MDSEFTPELQSRVSEILHSFDNGPMESLFSLFLSSDQLEKSTAVVFLECSKKIFPDLLFINLCFLIRYGSDLYIRAKAIRILQFLRICDFWPKFQETEKSILKDNFLAYLKEGDSMPVLRMFCAVVAETLCETYKDGQKWPELLKFLLTSLEKTSDNKFQEIAFLVLAKFPRDFSSFICDSLKHSVRALHSSFLDGGLASASPNVQVASLGAVVTLVPLFTDYASQGQFQEILRAIMAGVFTLSRSPQNSHVLMAFNELISLVSKGPHLLKPHIGGMVSDMLKIVENSALNKEIHCYAVRLIMTLTEREDFKPIFLSLPHETMVRLFLVPVKMLLCIEEDMTTNESKGKEDGSTGKTNVYNFGLESLYHLSVILGGNKIIPIASELLSLYLESPEWQKRHVGITLFALIGKEFSFKTVN</sequence>
<dbReference type="InterPro" id="IPR016024">
    <property type="entry name" value="ARM-type_fold"/>
</dbReference>
<evidence type="ECO:0000256" key="2">
    <source>
        <dbReference type="ARBA" id="ARBA00004496"/>
    </source>
</evidence>
<keyword evidence="7" id="KW-0539">Nucleus</keyword>
<keyword evidence="10" id="KW-1185">Reference proteome</keyword>
<dbReference type="GO" id="GO:0006606">
    <property type="term" value="P:protein import into nucleus"/>
    <property type="evidence" value="ECO:0007669"/>
    <property type="project" value="InterPro"/>
</dbReference>
<proteinExistence type="predicted"/>
<evidence type="ECO:0000256" key="4">
    <source>
        <dbReference type="ARBA" id="ARBA00022490"/>
    </source>
</evidence>
<evidence type="ECO:0000256" key="7">
    <source>
        <dbReference type="ARBA" id="ARBA00023242"/>
    </source>
</evidence>
<comment type="subcellular location">
    <subcellularLocation>
        <location evidence="2">Cytoplasm</location>
    </subcellularLocation>
    <subcellularLocation>
        <location evidence="1">Nucleus</location>
    </subcellularLocation>
</comment>
<dbReference type="AlphaFoldDB" id="A0AAE1JYT3"/>
<dbReference type="PANTHER" id="PTHR10527">
    <property type="entry name" value="IMPORTIN BETA"/>
    <property type="match status" value="1"/>
</dbReference>
<evidence type="ECO:0000256" key="6">
    <source>
        <dbReference type="ARBA" id="ARBA00022927"/>
    </source>
</evidence>